<evidence type="ECO:0000313" key="2">
    <source>
        <dbReference type="EMBL" id="CAB4871325.1"/>
    </source>
</evidence>
<dbReference type="GO" id="GO:0003677">
    <property type="term" value="F:DNA binding"/>
    <property type="evidence" value="ECO:0007669"/>
    <property type="project" value="InterPro"/>
</dbReference>
<proteinExistence type="predicted"/>
<dbReference type="InterPro" id="IPR010093">
    <property type="entry name" value="SinI_DNA-bd"/>
</dbReference>
<dbReference type="EMBL" id="CAFBLM010000032">
    <property type="protein sequence ID" value="CAB4871325.1"/>
    <property type="molecule type" value="Genomic_DNA"/>
</dbReference>
<dbReference type="InterPro" id="IPR009061">
    <property type="entry name" value="DNA-bd_dom_put_sf"/>
</dbReference>
<sequence length="143" mass="15157">MHATSTFTPDVQDVATARELAGVLGSNQTLVLRAGDTSVQVSGELLAALVKVTAGFVEGQLVSVLTQDAELTPAQAAKVLGISRPMLQRLINQGRIPSHRLPDSRHQKLRAADVLFFSQQRGNAQKALTEVAQSALDAGVFAE</sequence>
<dbReference type="AlphaFoldDB" id="A0A6J7DQW4"/>
<protein>
    <submittedName>
        <fullName evidence="2">Unannotated protein</fullName>
    </submittedName>
</protein>
<accession>A0A6J7DQW4</accession>
<dbReference type="SUPFAM" id="SSF46955">
    <property type="entry name" value="Putative DNA-binding domain"/>
    <property type="match status" value="1"/>
</dbReference>
<gene>
    <name evidence="2" type="ORF">UFOPK3401_00825</name>
</gene>
<name>A0A6J7DQW4_9ZZZZ</name>
<dbReference type="Pfam" id="PF12728">
    <property type="entry name" value="HTH_17"/>
    <property type="match status" value="1"/>
</dbReference>
<evidence type="ECO:0000259" key="1">
    <source>
        <dbReference type="Pfam" id="PF12728"/>
    </source>
</evidence>
<dbReference type="NCBIfam" id="TIGR01764">
    <property type="entry name" value="excise"/>
    <property type="match status" value="1"/>
</dbReference>
<reference evidence="2" key="1">
    <citation type="submission" date="2020-05" db="EMBL/GenBank/DDBJ databases">
        <authorList>
            <person name="Chiriac C."/>
            <person name="Salcher M."/>
            <person name="Ghai R."/>
            <person name="Kavagutti S V."/>
        </authorList>
    </citation>
    <scope>NUCLEOTIDE SEQUENCE</scope>
</reference>
<dbReference type="InterPro" id="IPR041657">
    <property type="entry name" value="HTH_17"/>
</dbReference>
<feature type="domain" description="Helix-turn-helix" evidence="1">
    <location>
        <begin position="71"/>
        <end position="100"/>
    </location>
</feature>
<organism evidence="2">
    <name type="scientific">freshwater metagenome</name>
    <dbReference type="NCBI Taxonomy" id="449393"/>
    <lineage>
        <taxon>unclassified sequences</taxon>
        <taxon>metagenomes</taxon>
        <taxon>ecological metagenomes</taxon>
    </lineage>
</organism>